<dbReference type="GO" id="GO:0042761">
    <property type="term" value="P:very long-chain fatty acid biosynthetic process"/>
    <property type="evidence" value="ECO:0007669"/>
    <property type="project" value="TreeGrafter"/>
</dbReference>
<dbReference type="GO" id="GO:0034626">
    <property type="term" value="P:fatty acid elongation, polyunsaturated fatty acid"/>
    <property type="evidence" value="ECO:0007669"/>
    <property type="project" value="TreeGrafter"/>
</dbReference>
<feature type="transmembrane region" description="Helical" evidence="10">
    <location>
        <begin position="32"/>
        <end position="54"/>
    </location>
</feature>
<evidence type="ECO:0000256" key="9">
    <source>
        <dbReference type="ARBA" id="ARBA00023160"/>
    </source>
</evidence>
<name>T1GGN4_MEGSC</name>
<dbReference type="EMBL" id="CAQQ02391935">
    <property type="status" value="NOT_ANNOTATED_CDS"/>
    <property type="molecule type" value="Genomic_DNA"/>
</dbReference>
<evidence type="ECO:0000256" key="8">
    <source>
        <dbReference type="ARBA" id="ARBA00023136"/>
    </source>
</evidence>
<dbReference type="GO" id="GO:0034625">
    <property type="term" value="P:fatty acid elongation, monounsaturated fatty acid"/>
    <property type="evidence" value="ECO:0007669"/>
    <property type="project" value="TreeGrafter"/>
</dbReference>
<organism evidence="11 12">
    <name type="scientific">Megaselia scalaris</name>
    <name type="common">Humpbacked fly</name>
    <name type="synonym">Phora scalaris</name>
    <dbReference type="NCBI Taxonomy" id="36166"/>
    <lineage>
        <taxon>Eukaryota</taxon>
        <taxon>Metazoa</taxon>
        <taxon>Ecdysozoa</taxon>
        <taxon>Arthropoda</taxon>
        <taxon>Hexapoda</taxon>
        <taxon>Insecta</taxon>
        <taxon>Pterygota</taxon>
        <taxon>Neoptera</taxon>
        <taxon>Endopterygota</taxon>
        <taxon>Diptera</taxon>
        <taxon>Brachycera</taxon>
        <taxon>Muscomorpha</taxon>
        <taxon>Platypezoidea</taxon>
        <taxon>Phoridae</taxon>
        <taxon>Megaseliini</taxon>
        <taxon>Megaselia</taxon>
    </lineage>
</organism>
<evidence type="ECO:0000256" key="7">
    <source>
        <dbReference type="ARBA" id="ARBA00023098"/>
    </source>
</evidence>
<keyword evidence="9 10" id="KW-0275">Fatty acid biosynthesis</keyword>
<comment type="similarity">
    <text evidence="10">Belongs to the ELO family.</text>
</comment>
<dbReference type="PANTHER" id="PTHR11157:SF22">
    <property type="entry name" value="ELONGATION OF VERY LONG CHAIN FATTY ACIDS PROTEIN"/>
    <property type="match status" value="1"/>
</dbReference>
<evidence type="ECO:0000256" key="4">
    <source>
        <dbReference type="ARBA" id="ARBA00022692"/>
    </source>
</evidence>
<dbReference type="GO" id="GO:0005789">
    <property type="term" value="C:endoplasmic reticulum membrane"/>
    <property type="evidence" value="ECO:0007669"/>
    <property type="project" value="TreeGrafter"/>
</dbReference>
<dbReference type="EnsemblMetazoa" id="MESCA002557-RA">
    <property type="protein sequence ID" value="MESCA002557-PA"/>
    <property type="gene ID" value="MESCA002557"/>
</dbReference>
<keyword evidence="4 10" id="KW-0812">Transmembrane</keyword>
<proteinExistence type="inferred from homology"/>
<evidence type="ECO:0000313" key="11">
    <source>
        <dbReference type="EnsemblMetazoa" id="MESCA002557-PA"/>
    </source>
</evidence>
<dbReference type="InterPro" id="IPR002076">
    <property type="entry name" value="ELO_fam"/>
</dbReference>
<evidence type="ECO:0000256" key="1">
    <source>
        <dbReference type="ARBA" id="ARBA00004141"/>
    </source>
</evidence>
<keyword evidence="6 10" id="KW-1133">Transmembrane helix</keyword>
<sequence length="82" mass="9693">MDNPLPTIGLVLTYLTWVLVIGPLWMRDRKPFNINSILVVYNAFQVTLSAYMFYEHLMAGWLNYYSLKCQPWTIQMDQCREG</sequence>
<keyword evidence="5 10" id="KW-0276">Fatty acid metabolism</keyword>
<dbReference type="AlphaFoldDB" id="T1GGN4"/>
<comment type="subcellular location">
    <subcellularLocation>
        <location evidence="1">Membrane</location>
        <topology evidence="1">Multi-pass membrane protein</topology>
    </subcellularLocation>
</comment>
<dbReference type="EC" id="2.3.1.199" evidence="10"/>
<dbReference type="PANTHER" id="PTHR11157">
    <property type="entry name" value="FATTY ACID ACYL TRANSFERASE-RELATED"/>
    <property type="match status" value="1"/>
</dbReference>
<dbReference type="Pfam" id="PF01151">
    <property type="entry name" value="ELO"/>
    <property type="match status" value="1"/>
</dbReference>
<dbReference type="STRING" id="36166.T1GGN4"/>
<dbReference type="GO" id="GO:0009922">
    <property type="term" value="F:fatty acid elongase activity"/>
    <property type="evidence" value="ECO:0007669"/>
    <property type="project" value="UniProtKB-EC"/>
</dbReference>
<reference evidence="11" key="2">
    <citation type="submission" date="2015-06" db="UniProtKB">
        <authorList>
            <consortium name="EnsemblMetazoa"/>
        </authorList>
    </citation>
    <scope>IDENTIFICATION</scope>
</reference>
<dbReference type="GO" id="GO:0030148">
    <property type="term" value="P:sphingolipid biosynthetic process"/>
    <property type="evidence" value="ECO:0007669"/>
    <property type="project" value="TreeGrafter"/>
</dbReference>
<evidence type="ECO:0000256" key="2">
    <source>
        <dbReference type="ARBA" id="ARBA00022516"/>
    </source>
</evidence>
<dbReference type="GO" id="GO:0019367">
    <property type="term" value="P:fatty acid elongation, saturated fatty acid"/>
    <property type="evidence" value="ECO:0007669"/>
    <property type="project" value="TreeGrafter"/>
</dbReference>
<protein>
    <recommendedName>
        <fullName evidence="10">Elongation of very long chain fatty acids protein</fullName>
        <ecNumber evidence="10">2.3.1.199</ecNumber>
    </recommendedName>
    <alternativeName>
        <fullName evidence="10">Very-long-chain 3-oxoacyl-CoA synthase</fullName>
    </alternativeName>
</protein>
<reference evidence="12" key="1">
    <citation type="submission" date="2013-02" db="EMBL/GenBank/DDBJ databases">
        <authorList>
            <person name="Hughes D."/>
        </authorList>
    </citation>
    <scope>NUCLEOTIDE SEQUENCE</scope>
    <source>
        <strain>Durham</strain>
        <strain evidence="12">NC isolate 2 -- Noor lab</strain>
    </source>
</reference>
<keyword evidence="8 10" id="KW-0472">Membrane</keyword>
<evidence type="ECO:0000256" key="6">
    <source>
        <dbReference type="ARBA" id="ARBA00022989"/>
    </source>
</evidence>
<accession>T1GGN4</accession>
<keyword evidence="2 10" id="KW-0444">Lipid biosynthesis</keyword>
<keyword evidence="3 10" id="KW-0808">Transferase</keyword>
<keyword evidence="7 10" id="KW-0443">Lipid metabolism</keyword>
<dbReference type="OMA" id="DPRMATY"/>
<dbReference type="Proteomes" id="UP000015102">
    <property type="component" value="Unassembled WGS sequence"/>
</dbReference>
<comment type="catalytic activity">
    <reaction evidence="10">
        <text>a very-long-chain acyl-CoA + malonyl-CoA + H(+) = a very-long-chain 3-oxoacyl-CoA + CO2 + CoA</text>
        <dbReference type="Rhea" id="RHEA:32727"/>
        <dbReference type="ChEBI" id="CHEBI:15378"/>
        <dbReference type="ChEBI" id="CHEBI:16526"/>
        <dbReference type="ChEBI" id="CHEBI:57287"/>
        <dbReference type="ChEBI" id="CHEBI:57384"/>
        <dbReference type="ChEBI" id="CHEBI:90725"/>
        <dbReference type="ChEBI" id="CHEBI:90736"/>
        <dbReference type="EC" id="2.3.1.199"/>
    </reaction>
</comment>
<evidence type="ECO:0000256" key="10">
    <source>
        <dbReference type="RuleBase" id="RU361115"/>
    </source>
</evidence>
<keyword evidence="12" id="KW-1185">Reference proteome</keyword>
<evidence type="ECO:0000256" key="3">
    <source>
        <dbReference type="ARBA" id="ARBA00022679"/>
    </source>
</evidence>
<evidence type="ECO:0000313" key="12">
    <source>
        <dbReference type="Proteomes" id="UP000015102"/>
    </source>
</evidence>
<feature type="transmembrane region" description="Helical" evidence="10">
    <location>
        <begin position="6"/>
        <end position="25"/>
    </location>
</feature>
<comment type="caution">
    <text evidence="10">Lacks conserved residue(s) required for the propagation of feature annotation.</text>
</comment>
<evidence type="ECO:0000256" key="5">
    <source>
        <dbReference type="ARBA" id="ARBA00022832"/>
    </source>
</evidence>
<dbReference type="HOGENOM" id="CLU_2560875_0_0_1"/>